<dbReference type="EMBL" id="JAPDUM010000001">
    <property type="protein sequence ID" value="MCW4165490.1"/>
    <property type="molecule type" value="Genomic_DNA"/>
</dbReference>
<evidence type="ECO:0000313" key="2">
    <source>
        <dbReference type="EMBL" id="MCW4131320.1"/>
    </source>
</evidence>
<reference evidence="5 6" key="1">
    <citation type="submission" date="2017-07" db="EMBL/GenBank/DDBJ databases">
        <title>Draft genome sequence of Prevotella copri isolated from the gut of healthy adult Indian.</title>
        <authorList>
            <person name="Das B."/>
            <person name="Bag S."/>
            <person name="Ghosh T.S."/>
        </authorList>
    </citation>
    <scope>NUCLEOTIDE SEQUENCE [LARGE SCALE GENOMIC DNA]</scope>
    <source>
        <strain evidence="5 6">Indica</strain>
    </source>
</reference>
<keyword evidence="1" id="KW-0732">Signal</keyword>
<protein>
    <submittedName>
        <fullName evidence="4">Uncharacterized protein</fullName>
    </submittedName>
</protein>
<feature type="signal peptide" evidence="1">
    <location>
        <begin position="1"/>
        <end position="20"/>
    </location>
</feature>
<evidence type="ECO:0000313" key="5">
    <source>
        <dbReference type="EMBL" id="OXL42678.1"/>
    </source>
</evidence>
<evidence type="ECO:0000256" key="1">
    <source>
        <dbReference type="SAM" id="SignalP"/>
    </source>
</evidence>
<dbReference type="AlphaFoldDB" id="A0A229I359"/>
<dbReference type="RefSeq" id="WP_089545254.1">
    <property type="nucleotide sequence ID" value="NZ_JAPDUL010000001.1"/>
</dbReference>
<proteinExistence type="predicted"/>
<sequence length="165" mass="18867">MKKKIMLAFIAIAVSLNVSAQIQFSEFKFFVANIYDFSQLQLEVKFKVTSERNLKYVNVHFCPVNQVGDAICDDIVGGVNANTKFSKYQLIQATGPFETKKSYKRHFGIYHISGKKPTPFPHMVTIDYMGGGSDTIRITRDNIKTYFPKTKWIDVDYKSGFQPDN</sequence>
<dbReference type="EMBL" id="NMPZ01000036">
    <property type="protein sequence ID" value="OXL42678.1"/>
    <property type="molecule type" value="Genomic_DNA"/>
</dbReference>
<dbReference type="Proteomes" id="UP000423156">
    <property type="component" value="Unassembled WGS sequence"/>
</dbReference>
<comment type="caution">
    <text evidence="4">The sequence shown here is derived from an EMBL/GenBank/DDBJ whole genome shotgun (WGS) entry which is preliminary data.</text>
</comment>
<dbReference type="Proteomes" id="UP000215155">
    <property type="component" value="Unassembled WGS sequence"/>
</dbReference>
<reference evidence="4" key="4">
    <citation type="submission" date="2022-12" db="EMBL/GenBank/DDBJ databases">
        <title>Distinct polysaccharide growth profiles of human intestinal Prevotella copri isolates.</title>
        <authorList>
            <person name="Fehlner-Peach H."/>
            <person name="Magnabosco C."/>
            <person name="Raghavan V."/>
            <person name="Scher J.U."/>
            <person name="Tett A."/>
            <person name="Cox L.M."/>
            <person name="Gottsegen C."/>
            <person name="Watters A."/>
            <person name="Wiltshire- Gordon J.D."/>
            <person name="Segata N."/>
            <person name="Bonneau R."/>
            <person name="Littman D.R."/>
        </authorList>
    </citation>
    <scope>NUCLEOTIDE SEQUENCE</scope>
    <source>
        <strain evidence="4">BU41712</strain>
    </source>
</reference>
<evidence type="ECO:0000313" key="7">
    <source>
        <dbReference type="Proteomes" id="UP000423156"/>
    </source>
</evidence>
<reference evidence="2" key="3">
    <citation type="submission" date="2022-11" db="EMBL/GenBank/DDBJ databases">
        <title>Genomic repertoires linked with pathogenic potency of arthritogenic Prevotella copri isolated from the gut of rheumatoid arthritis patients.</title>
        <authorList>
            <person name="Nii T."/>
            <person name="Maeda Y."/>
            <person name="Motooka D."/>
            <person name="Naito M."/>
            <person name="Matsumoto Y."/>
            <person name="Ogawa T."/>
            <person name="Oguro-Igashira E."/>
            <person name="Kishikawa T."/>
            <person name="Yamashita M."/>
            <person name="Koizumi S."/>
            <person name="Kurakawa T."/>
            <person name="Okumura R."/>
            <person name="Kayama H."/>
            <person name="Murakami M."/>
            <person name="Sakaguchi T."/>
            <person name="Das B."/>
            <person name="Nakamura S."/>
            <person name="Okada Y."/>
            <person name="Kumanogoh A."/>
            <person name="Takeda K."/>
        </authorList>
    </citation>
    <scope>NUCLEOTIDE SEQUENCE</scope>
    <source>
        <strain evidence="2">H019-1</strain>
        <strain evidence="3">RA-N001-16</strain>
    </source>
</reference>
<evidence type="ECO:0000313" key="3">
    <source>
        <dbReference type="EMBL" id="MCW4165490.1"/>
    </source>
</evidence>
<feature type="chain" id="PRO_5043152582" evidence="1">
    <location>
        <begin position="21"/>
        <end position="165"/>
    </location>
</feature>
<dbReference type="Proteomes" id="UP001209417">
    <property type="component" value="Unassembled WGS sequence"/>
</dbReference>
<name>A0A229I359_9BACT</name>
<dbReference type="EMBL" id="JAPDVG010000001">
    <property type="protein sequence ID" value="MCW4131320.1"/>
    <property type="molecule type" value="Genomic_DNA"/>
</dbReference>
<reference evidence="7" key="2">
    <citation type="submission" date="2019-09" db="EMBL/GenBank/DDBJ databases">
        <title>Distinct polysaccharide growth profiles of human intestinal Prevotella copri isolates.</title>
        <authorList>
            <person name="Fehlner-Peach H."/>
            <person name="Magnabosco C."/>
            <person name="Raghavan V."/>
            <person name="Scher J.U."/>
            <person name="Tett A."/>
            <person name="Cox L.M."/>
            <person name="Gottsegen C."/>
            <person name="Watters A."/>
            <person name="Wiltshire- Gordon J.D."/>
            <person name="Segata N."/>
            <person name="Bonneau R."/>
            <person name="Littman D.R."/>
        </authorList>
    </citation>
    <scope>NUCLEOTIDE SEQUENCE [LARGE SCALE GENOMIC DNA]</scope>
    <source>
        <strain evidence="7">BU41712</strain>
    </source>
</reference>
<dbReference type="EMBL" id="VZBZ01000119">
    <property type="protein sequence ID" value="MQN77942.1"/>
    <property type="molecule type" value="Genomic_DNA"/>
</dbReference>
<gene>
    <name evidence="5" type="ORF">CFT61_15275</name>
    <name evidence="4" type="ORF">F7D71_08770</name>
    <name evidence="3" type="ORF">ONS98_09710</name>
    <name evidence="2" type="ORF">ONT19_06905</name>
</gene>
<organism evidence="4 7">
    <name type="scientific">Segatella copri</name>
    <dbReference type="NCBI Taxonomy" id="165179"/>
    <lineage>
        <taxon>Bacteria</taxon>
        <taxon>Pseudomonadati</taxon>
        <taxon>Bacteroidota</taxon>
        <taxon>Bacteroidia</taxon>
        <taxon>Bacteroidales</taxon>
        <taxon>Prevotellaceae</taxon>
        <taxon>Segatella</taxon>
    </lineage>
</organism>
<accession>A0A229I359</accession>
<dbReference type="Proteomes" id="UP001209476">
    <property type="component" value="Unassembled WGS sequence"/>
</dbReference>
<evidence type="ECO:0000313" key="6">
    <source>
        <dbReference type="Proteomes" id="UP000215155"/>
    </source>
</evidence>
<evidence type="ECO:0000313" key="4">
    <source>
        <dbReference type="EMBL" id="MQN77942.1"/>
    </source>
</evidence>